<accession>A0A975XLL9</accession>
<keyword evidence="1" id="KW-1133">Transmembrane helix</keyword>
<protein>
    <submittedName>
        <fullName evidence="2">Uncharacterized protein</fullName>
    </submittedName>
</protein>
<dbReference type="AlphaFoldDB" id="A0A975XLL9"/>
<evidence type="ECO:0000256" key="1">
    <source>
        <dbReference type="SAM" id="Phobius"/>
    </source>
</evidence>
<reference evidence="2" key="1">
    <citation type="submission" date="2021-06" db="EMBL/GenBank/DDBJ databases">
        <title>Novel species in genus Arthrobacter.</title>
        <authorList>
            <person name="Zhang G."/>
        </authorList>
    </citation>
    <scope>NUCLEOTIDE SEQUENCE</scope>
    <source>
        <strain evidence="2">Zg-ZUI122</strain>
    </source>
</reference>
<evidence type="ECO:0000313" key="3">
    <source>
        <dbReference type="Proteomes" id="UP000680588"/>
    </source>
</evidence>
<gene>
    <name evidence="2" type="ORF">KG104_05170</name>
</gene>
<evidence type="ECO:0000313" key="2">
    <source>
        <dbReference type="EMBL" id="QWQ37160.1"/>
    </source>
</evidence>
<dbReference type="EMBL" id="CP076456">
    <property type="protein sequence ID" value="QWQ37160.1"/>
    <property type="molecule type" value="Genomic_DNA"/>
</dbReference>
<name>A0A975XLL9_9MICC</name>
<organism evidence="2 3">
    <name type="scientific">Arthrobacter sunyaminii</name>
    <dbReference type="NCBI Taxonomy" id="2816859"/>
    <lineage>
        <taxon>Bacteria</taxon>
        <taxon>Bacillati</taxon>
        <taxon>Actinomycetota</taxon>
        <taxon>Actinomycetes</taxon>
        <taxon>Micrococcales</taxon>
        <taxon>Micrococcaceae</taxon>
        <taxon>Arthrobacter</taxon>
    </lineage>
</organism>
<dbReference type="Proteomes" id="UP000680588">
    <property type="component" value="Chromosome"/>
</dbReference>
<keyword evidence="3" id="KW-1185">Reference proteome</keyword>
<dbReference type="RefSeq" id="WP_207347468.1">
    <property type="nucleotide sequence ID" value="NZ_CP076456.1"/>
</dbReference>
<keyword evidence="1" id="KW-0812">Transmembrane</keyword>
<feature type="transmembrane region" description="Helical" evidence="1">
    <location>
        <begin position="21"/>
        <end position="44"/>
    </location>
</feature>
<proteinExistence type="predicted"/>
<keyword evidence="1" id="KW-0472">Membrane</keyword>
<sequence length="45" mass="5273">MDTLEPTREWRRKHYRRTSREWLTLAGLALLVMVTTVVVAAAFAR</sequence>
<dbReference type="KEGG" id="asun:KG104_05170"/>